<comment type="similarity">
    <text evidence="1 5">Belongs to the pseudouridine synthase RsuA family.</text>
</comment>
<feature type="compositionally biased region" description="Basic and acidic residues" evidence="6">
    <location>
        <begin position="12"/>
        <end position="31"/>
    </location>
</feature>
<sequence>MKTKRTPFRQSKAADSEIRPEKAVDRARSPRDGGTARLGNLEKVPVRSGNETPRGRAPQRTAPGAEVGPRTVAPGRRPAPNTGGRANRGSVARDGRPLAEARPERLQKVLAQAGVGSRREMEEWIAAGRITVNGVTAQIGQSVVPTDKVKIGGRLVNVRVASTRTPRVVLYHKPEGEIVSRDDPAGRPSVFAALPRIRSGRWIAVGRLDFNTSGLLLFTTAGELANKLMHPSSGLIREYAVRVLGGLTPESQQSLLDGIELEDGPASFASLEEGGGEGANRWYRVTLSEGRNREVRRMFEAVGCTVSRLIRVRYGPFTLPPQLKRGRARELEESEVKAFLRELEKSIAPPPRESA</sequence>
<comment type="caution">
    <text evidence="8">The sequence shown here is derived from an EMBL/GenBank/DDBJ whole genome shotgun (WGS) entry which is preliminary data.</text>
</comment>
<gene>
    <name evidence="8" type="ORF">IPN75_09640</name>
</gene>
<evidence type="ECO:0000256" key="4">
    <source>
        <dbReference type="PROSITE-ProRule" id="PRU00182"/>
    </source>
</evidence>
<dbReference type="NCBIfam" id="NF007976">
    <property type="entry name" value="PRK10700.1"/>
    <property type="match status" value="1"/>
</dbReference>
<dbReference type="Pfam" id="PF00849">
    <property type="entry name" value="PseudoU_synth_2"/>
    <property type="match status" value="1"/>
</dbReference>
<dbReference type="InterPro" id="IPR002942">
    <property type="entry name" value="S4_RNA-bd"/>
</dbReference>
<dbReference type="NCBIfam" id="TIGR00093">
    <property type="entry name" value="pseudouridine synthase"/>
    <property type="match status" value="1"/>
</dbReference>
<dbReference type="SUPFAM" id="SSF55174">
    <property type="entry name" value="Alpha-L RNA-binding motif"/>
    <property type="match status" value="1"/>
</dbReference>
<evidence type="ECO:0000313" key="9">
    <source>
        <dbReference type="Proteomes" id="UP000808146"/>
    </source>
</evidence>
<reference evidence="8" key="1">
    <citation type="submission" date="2020-10" db="EMBL/GenBank/DDBJ databases">
        <title>Connecting structure to function with the recovery of over 1000 high-quality activated sludge metagenome-assembled genomes encoding full-length rRNA genes using long-read sequencing.</title>
        <authorList>
            <person name="Singleton C.M."/>
            <person name="Petriglieri F."/>
            <person name="Kristensen J.M."/>
            <person name="Kirkegaard R.H."/>
            <person name="Michaelsen T.Y."/>
            <person name="Andersen M.H."/>
            <person name="Karst S.M."/>
            <person name="Dueholm M.S."/>
            <person name="Nielsen P.H."/>
            <person name="Albertsen M."/>
        </authorList>
    </citation>
    <scope>NUCLEOTIDE SEQUENCE</scope>
    <source>
        <strain evidence="8">OdNE_18-Q3-R46-58_BAT3C.305</strain>
    </source>
</reference>
<evidence type="ECO:0000256" key="1">
    <source>
        <dbReference type="ARBA" id="ARBA00008348"/>
    </source>
</evidence>
<dbReference type="PANTHER" id="PTHR47683">
    <property type="entry name" value="PSEUDOURIDINE SYNTHASE FAMILY PROTEIN-RELATED"/>
    <property type="match status" value="1"/>
</dbReference>
<dbReference type="Proteomes" id="UP000808146">
    <property type="component" value="Unassembled WGS sequence"/>
</dbReference>
<evidence type="ECO:0000313" key="8">
    <source>
        <dbReference type="EMBL" id="MBK8890634.1"/>
    </source>
</evidence>
<keyword evidence="3 5" id="KW-0413">Isomerase</keyword>
<feature type="compositionally biased region" description="Basic and acidic residues" evidence="6">
    <location>
        <begin position="91"/>
        <end position="105"/>
    </location>
</feature>
<evidence type="ECO:0000256" key="2">
    <source>
        <dbReference type="ARBA" id="ARBA00022884"/>
    </source>
</evidence>
<dbReference type="CDD" id="cd02556">
    <property type="entry name" value="PseudoU_synth_RluB"/>
    <property type="match status" value="1"/>
</dbReference>
<dbReference type="InterPro" id="IPR020094">
    <property type="entry name" value="TruA/RsuA/RluB/E/F_N"/>
</dbReference>
<dbReference type="InterPro" id="IPR000748">
    <property type="entry name" value="PsdUridine_synth_RsuA/RluB/E/F"/>
</dbReference>
<dbReference type="EC" id="5.4.99.-" evidence="5"/>
<organism evidence="8 9">
    <name type="scientific">Candidatus Dechloromonas phosphorivorans</name>
    <dbReference type="NCBI Taxonomy" id="2899244"/>
    <lineage>
        <taxon>Bacteria</taxon>
        <taxon>Pseudomonadati</taxon>
        <taxon>Pseudomonadota</taxon>
        <taxon>Betaproteobacteria</taxon>
        <taxon>Rhodocyclales</taxon>
        <taxon>Azonexaceae</taxon>
        <taxon>Dechloromonas</taxon>
    </lineage>
</organism>
<name>A0A9D7LP75_9RHOO</name>
<keyword evidence="2 4" id="KW-0694">RNA-binding</keyword>
<dbReference type="InterPro" id="IPR006145">
    <property type="entry name" value="PsdUridine_synth_RsuA/RluA"/>
</dbReference>
<accession>A0A9D7LP75</accession>
<proteinExistence type="inferred from homology"/>
<dbReference type="PROSITE" id="PS01149">
    <property type="entry name" value="PSI_RSU"/>
    <property type="match status" value="1"/>
</dbReference>
<dbReference type="InterPro" id="IPR050343">
    <property type="entry name" value="RsuA_PseudoU_synthase"/>
</dbReference>
<dbReference type="Gene3D" id="3.30.70.580">
    <property type="entry name" value="Pseudouridine synthase I, catalytic domain, N-terminal subdomain"/>
    <property type="match status" value="1"/>
</dbReference>
<dbReference type="Gene3D" id="3.30.70.1560">
    <property type="entry name" value="Alpha-L RNA-binding motif"/>
    <property type="match status" value="1"/>
</dbReference>
<dbReference type="Gene3D" id="3.10.290.10">
    <property type="entry name" value="RNA-binding S4 domain"/>
    <property type="match status" value="1"/>
</dbReference>
<dbReference type="CDD" id="cd00165">
    <property type="entry name" value="S4"/>
    <property type="match status" value="1"/>
</dbReference>
<evidence type="ECO:0000256" key="5">
    <source>
        <dbReference type="RuleBase" id="RU003887"/>
    </source>
</evidence>
<dbReference type="PANTHER" id="PTHR47683:SF3">
    <property type="entry name" value="RIBOSOMAL LARGE SUBUNIT PSEUDOURIDINE SYNTHASE B"/>
    <property type="match status" value="1"/>
</dbReference>
<dbReference type="PROSITE" id="PS50889">
    <property type="entry name" value="S4"/>
    <property type="match status" value="1"/>
</dbReference>
<dbReference type="GO" id="GO:0000455">
    <property type="term" value="P:enzyme-directed rRNA pseudouridine synthesis"/>
    <property type="evidence" value="ECO:0007669"/>
    <property type="project" value="UniProtKB-ARBA"/>
</dbReference>
<evidence type="ECO:0000256" key="6">
    <source>
        <dbReference type="SAM" id="MobiDB-lite"/>
    </source>
</evidence>
<evidence type="ECO:0000256" key="3">
    <source>
        <dbReference type="ARBA" id="ARBA00023235"/>
    </source>
</evidence>
<dbReference type="InterPro" id="IPR042092">
    <property type="entry name" value="PsdUridine_s_RsuA/RluB/E/F_cat"/>
</dbReference>
<dbReference type="InterPro" id="IPR018496">
    <property type="entry name" value="PsdUridine_synth_RsuA/RluB_CS"/>
</dbReference>
<dbReference type="SUPFAM" id="SSF55120">
    <property type="entry name" value="Pseudouridine synthase"/>
    <property type="match status" value="1"/>
</dbReference>
<dbReference type="EMBL" id="JADKBR010000011">
    <property type="protein sequence ID" value="MBK8890634.1"/>
    <property type="molecule type" value="Genomic_DNA"/>
</dbReference>
<dbReference type="FunFam" id="3.30.70.1560:FF:000001">
    <property type="entry name" value="Pseudouridine synthase"/>
    <property type="match status" value="1"/>
</dbReference>
<dbReference type="InterPro" id="IPR020103">
    <property type="entry name" value="PsdUridine_synth_cat_dom_sf"/>
</dbReference>
<evidence type="ECO:0000259" key="7">
    <source>
        <dbReference type="SMART" id="SM00363"/>
    </source>
</evidence>
<dbReference type="InterPro" id="IPR036986">
    <property type="entry name" value="S4_RNA-bd_sf"/>
</dbReference>
<feature type="domain" description="RNA-binding S4" evidence="7">
    <location>
        <begin position="104"/>
        <end position="165"/>
    </location>
</feature>
<dbReference type="FunFam" id="3.10.290.10:FF:000003">
    <property type="entry name" value="Pseudouridine synthase"/>
    <property type="match status" value="1"/>
</dbReference>
<feature type="region of interest" description="Disordered" evidence="6">
    <location>
        <begin position="1"/>
        <end position="105"/>
    </location>
</feature>
<dbReference type="GO" id="GO:0003723">
    <property type="term" value="F:RNA binding"/>
    <property type="evidence" value="ECO:0007669"/>
    <property type="project" value="UniProtKB-KW"/>
</dbReference>
<dbReference type="SMART" id="SM00363">
    <property type="entry name" value="S4"/>
    <property type="match status" value="1"/>
</dbReference>
<dbReference type="Pfam" id="PF01479">
    <property type="entry name" value="S4"/>
    <property type="match status" value="1"/>
</dbReference>
<dbReference type="GO" id="GO:0120159">
    <property type="term" value="F:rRNA pseudouridine synthase activity"/>
    <property type="evidence" value="ECO:0007669"/>
    <property type="project" value="UniProtKB-ARBA"/>
</dbReference>
<dbReference type="GO" id="GO:0005829">
    <property type="term" value="C:cytosol"/>
    <property type="evidence" value="ECO:0007669"/>
    <property type="project" value="UniProtKB-ARBA"/>
</dbReference>
<dbReference type="AlphaFoldDB" id="A0A9D7LP75"/>
<protein>
    <recommendedName>
        <fullName evidence="5">Pseudouridine synthase</fullName>
        <ecNumber evidence="5">5.4.99.-</ecNumber>
    </recommendedName>
</protein>